<dbReference type="Gene3D" id="1.20.120.1020">
    <property type="entry name" value="Prion-inhibition and propagation, HeLo domain"/>
    <property type="match status" value="1"/>
</dbReference>
<organism evidence="2 3">
    <name type="scientific">Colletotrichum tanaceti</name>
    <dbReference type="NCBI Taxonomy" id="1306861"/>
    <lineage>
        <taxon>Eukaryota</taxon>
        <taxon>Fungi</taxon>
        <taxon>Dikarya</taxon>
        <taxon>Ascomycota</taxon>
        <taxon>Pezizomycotina</taxon>
        <taxon>Sordariomycetes</taxon>
        <taxon>Hypocreomycetidae</taxon>
        <taxon>Glomerellales</taxon>
        <taxon>Glomerellaceae</taxon>
        <taxon>Colletotrichum</taxon>
        <taxon>Colletotrichum destructivum species complex</taxon>
    </lineage>
</organism>
<evidence type="ECO:0000313" key="3">
    <source>
        <dbReference type="Proteomes" id="UP000310108"/>
    </source>
</evidence>
<dbReference type="AlphaFoldDB" id="A0A4U6X6T1"/>
<gene>
    <name evidence="2" type="ORF">CTA1_1496</name>
</gene>
<dbReference type="InterPro" id="IPR038305">
    <property type="entry name" value="HeLo_sf"/>
</dbReference>
<dbReference type="Pfam" id="PF24476">
    <property type="entry name" value="DUF7580"/>
    <property type="match status" value="1"/>
</dbReference>
<dbReference type="InterPro" id="IPR029498">
    <property type="entry name" value="HeLo_dom"/>
</dbReference>
<name>A0A4U6X6T1_9PEZI</name>
<dbReference type="Proteomes" id="UP000310108">
    <property type="component" value="Unassembled WGS sequence"/>
</dbReference>
<reference evidence="2 3" key="1">
    <citation type="journal article" date="2019" name="PLoS ONE">
        <title>Comparative genome analysis indicates high evolutionary potential of pathogenicity genes in Colletotrichum tanaceti.</title>
        <authorList>
            <person name="Lelwala R.V."/>
            <person name="Korhonen P.K."/>
            <person name="Young N.D."/>
            <person name="Scott J.B."/>
            <person name="Ades P.A."/>
            <person name="Gasser R.B."/>
            <person name="Taylor P.W.J."/>
        </authorList>
    </citation>
    <scope>NUCLEOTIDE SEQUENCE [LARGE SCALE GENOMIC DNA]</scope>
    <source>
        <strain evidence="2">BRIP57314</strain>
    </source>
</reference>
<accession>A0A4U6X6T1</accession>
<dbReference type="Pfam" id="PF14479">
    <property type="entry name" value="HeLo"/>
    <property type="match status" value="1"/>
</dbReference>
<dbReference type="SUPFAM" id="SSF56112">
    <property type="entry name" value="Protein kinase-like (PK-like)"/>
    <property type="match status" value="1"/>
</dbReference>
<comment type="caution">
    <text evidence="2">The sequence shown here is derived from an EMBL/GenBank/DDBJ whole genome shotgun (WGS) entry which is preliminary data.</text>
</comment>
<dbReference type="PROSITE" id="PS50011">
    <property type="entry name" value="PROTEIN_KINASE_DOM"/>
    <property type="match status" value="1"/>
</dbReference>
<evidence type="ECO:0000259" key="1">
    <source>
        <dbReference type="PROSITE" id="PS50011"/>
    </source>
</evidence>
<dbReference type="GO" id="GO:0005524">
    <property type="term" value="F:ATP binding"/>
    <property type="evidence" value="ECO:0007669"/>
    <property type="project" value="InterPro"/>
</dbReference>
<dbReference type="GO" id="GO:0004672">
    <property type="term" value="F:protein kinase activity"/>
    <property type="evidence" value="ECO:0007669"/>
    <property type="project" value="InterPro"/>
</dbReference>
<dbReference type="InterPro" id="IPR011009">
    <property type="entry name" value="Kinase-like_dom_sf"/>
</dbReference>
<evidence type="ECO:0000313" key="2">
    <source>
        <dbReference type="EMBL" id="TKW51181.1"/>
    </source>
</evidence>
<dbReference type="InterPro" id="IPR000719">
    <property type="entry name" value="Prot_kinase_dom"/>
</dbReference>
<dbReference type="EMBL" id="PJEX01000329">
    <property type="protein sequence ID" value="TKW51181.1"/>
    <property type="molecule type" value="Genomic_DNA"/>
</dbReference>
<feature type="domain" description="Protein kinase" evidence="1">
    <location>
        <begin position="280"/>
        <end position="637"/>
    </location>
</feature>
<dbReference type="PANTHER" id="PTHR37542:SF1">
    <property type="entry name" value="PRION-INHIBITION AND PROPAGATION HELO DOMAIN-CONTAINING PROTEIN"/>
    <property type="match status" value="1"/>
</dbReference>
<keyword evidence="3" id="KW-1185">Reference proteome</keyword>
<proteinExistence type="predicted"/>
<dbReference type="Gene3D" id="1.10.510.10">
    <property type="entry name" value="Transferase(Phosphotransferase) domain 1"/>
    <property type="match status" value="1"/>
</dbReference>
<dbReference type="PANTHER" id="PTHR37542">
    <property type="entry name" value="HELO DOMAIN-CONTAINING PROTEIN-RELATED"/>
    <property type="match status" value="1"/>
</dbReference>
<dbReference type="InterPro" id="IPR056002">
    <property type="entry name" value="DUF7580"/>
</dbReference>
<dbReference type="OrthoDB" id="1911848at2759"/>
<dbReference type="STRING" id="1306861.A0A4U6X6T1"/>
<protein>
    <recommendedName>
        <fullName evidence="1">Protein kinase domain-containing protein</fullName>
    </recommendedName>
</protein>
<sequence>MDPISAAGLAIGVASIGLQVYTGCVQGIQLLITAKNLPDDCKFLNLRLRMEQQRLFAWSETSGLLDLDGNQQEKILSTNTFLLHRTTILDLLVQVQCLFKEFEDHQRRNEHLKPTPDEDTVLEHPEKDAAAASFPLPERRKDFIKRAMAKLKSQSRQTFLRLSWVSFDKVAFEVLLSRFAALNDNMTDLLDARMQVEIRDTVQDTNRGVLQLHHRVADLGRLVMALNLKLENAAPANIISSMSKAQREKNADGLDLLAKLAKFKAFNESMEPEKQRPRDEAAAMALGLGKPAQRDMLVLDRKAITLLDEESDDFDQPRCEAMLRTADGSDRRVWVEWKEYDRQKAGDESPPRRVIMDRVGKLAALLNHSPKPEAFRTLHCLGFFDMLGPDSDAPEDDSLDRKLGLVFERPGGNEVHPSLPPPSLRELFQIERKPRVTERIKLAHAISSCLLYLHAVNWLHKGLRSHNVVFFRDTSGHVNYAKPYLTGFDYSRPARSDEATDIPQDDAEYNLYRHPQVQLMNPAERERFKKSFDLYSLGVLLVEIAHWRPVDEVLGYDISRRPSLALRVRDALLEQDRIAELGANMGEMFEEAARKCIAGGESLGLADHDVETDDNVAAHLSMRFYEDVVKRLDDVRV</sequence>